<sequence length="109" mass="12946">MRKRNVHIQFWLDRKEAEHLEKLVRKSGLGREAYLRQLIKGVVPRDAPPPDYYRMMQELYRIGNNLNQIAAKAHTLQVMDIQRYDKAVREFQSAVRMITKAVVLPERSR</sequence>
<reference evidence="1 2" key="1">
    <citation type="submission" date="2024-04" db="EMBL/GenBank/DDBJ databases">
        <title>Defined microbial consortia suppress multidrug-resistant proinflammatory Enterobacteriaceae via ecological control.</title>
        <authorList>
            <person name="Furuichi M."/>
            <person name="Kawaguchi T."/>
            <person name="Pust M."/>
            <person name="Yasuma K."/>
            <person name="Plichta D."/>
            <person name="Hasegawa N."/>
            <person name="Ohya T."/>
            <person name="Bhattarai S."/>
            <person name="Sasajima S."/>
            <person name="Aoto Y."/>
            <person name="Tuganbaev T."/>
            <person name="Yaginuma M."/>
            <person name="Ueda M."/>
            <person name="Okahashi N."/>
            <person name="Amafuji K."/>
            <person name="Kiridooshi Y."/>
            <person name="Sugita K."/>
            <person name="Strazar M."/>
            <person name="Skelly A."/>
            <person name="Suda W."/>
            <person name="Hattori M."/>
            <person name="Nakamoto N."/>
            <person name="Caballero S."/>
            <person name="Norman J."/>
            <person name="Olle B."/>
            <person name="Tanoue T."/>
            <person name="Arita M."/>
            <person name="Bucci V."/>
            <person name="Atarashi K."/>
            <person name="Xavier R."/>
            <person name="Honda K."/>
        </authorList>
    </citation>
    <scope>NUCLEOTIDE SEQUENCE [LARGE SCALE GENOMIC DNA]</scope>
    <source>
        <strain evidence="2">k04-0078-D8-1</strain>
    </source>
</reference>
<dbReference type="Proteomes" id="UP001600943">
    <property type="component" value="Unassembled WGS sequence"/>
</dbReference>
<proteinExistence type="predicted"/>
<evidence type="ECO:0000313" key="2">
    <source>
        <dbReference type="Proteomes" id="UP001600943"/>
    </source>
</evidence>
<comment type="caution">
    <text evidence="1">The sequence shown here is derived from an EMBL/GenBank/DDBJ whole genome shotgun (WGS) entry which is preliminary data.</text>
</comment>
<dbReference type="EMBL" id="BAABYW010000001">
    <property type="protein sequence ID" value="GAA6409577.1"/>
    <property type="molecule type" value="Genomic_DNA"/>
</dbReference>
<name>A0ABQ0BDN3_9FIRM</name>
<keyword evidence="2" id="KW-1185">Reference proteome</keyword>
<organism evidence="1 2">
    <name type="scientific">Blautia hominis</name>
    <dbReference type="NCBI Taxonomy" id="2025493"/>
    <lineage>
        <taxon>Bacteria</taxon>
        <taxon>Bacillati</taxon>
        <taxon>Bacillota</taxon>
        <taxon>Clostridia</taxon>
        <taxon>Lachnospirales</taxon>
        <taxon>Lachnospiraceae</taxon>
        <taxon>Blautia</taxon>
    </lineage>
</organism>
<dbReference type="InterPro" id="IPR053842">
    <property type="entry name" value="NikA-like"/>
</dbReference>
<evidence type="ECO:0000313" key="1">
    <source>
        <dbReference type="EMBL" id="GAA6409577.1"/>
    </source>
</evidence>
<dbReference type="RefSeq" id="WP_390407431.1">
    <property type="nucleotide sequence ID" value="NZ_BAABYW010000001.1"/>
</dbReference>
<evidence type="ECO:0008006" key="3">
    <source>
        <dbReference type="Google" id="ProtNLM"/>
    </source>
</evidence>
<dbReference type="Pfam" id="PF21983">
    <property type="entry name" value="NikA-like"/>
    <property type="match status" value="1"/>
</dbReference>
<accession>A0ABQ0BDN3</accession>
<protein>
    <recommendedName>
        <fullName evidence="3">Plasmid mobilization relaxosome protein MobC</fullName>
    </recommendedName>
</protein>
<gene>
    <name evidence="1" type="ORF">K040078D81_36940</name>
</gene>